<dbReference type="GO" id="GO:0005975">
    <property type="term" value="P:carbohydrate metabolic process"/>
    <property type="evidence" value="ECO:0007669"/>
    <property type="project" value="InterPro"/>
</dbReference>
<dbReference type="InterPro" id="IPR013783">
    <property type="entry name" value="Ig-like_fold"/>
</dbReference>
<dbReference type="Gene3D" id="2.60.40.10">
    <property type="entry name" value="Immunoglobulins"/>
    <property type="match status" value="1"/>
</dbReference>
<comment type="caution">
    <text evidence="6">The sequence shown here is derived from an EMBL/GenBank/DDBJ whole genome shotgun (WGS) entry which is preliminary data.</text>
</comment>
<dbReference type="Pfam" id="PF14310">
    <property type="entry name" value="Fn3-like"/>
    <property type="match status" value="1"/>
</dbReference>
<dbReference type="InterPro" id="IPR002772">
    <property type="entry name" value="Glyco_hydro_3_C"/>
</dbReference>
<dbReference type="InterPro" id="IPR017853">
    <property type="entry name" value="GH"/>
</dbReference>
<dbReference type="Pfam" id="PF01915">
    <property type="entry name" value="Glyco_hydro_3_C"/>
    <property type="match status" value="1"/>
</dbReference>
<sequence length="846" mass="92305">MIGMWHAIADLPRAKLKVQFKVSKRAGYALDAVMEPYPIPLRFDSVTAEGTKLRATGKSFLNPAEEVFAELEFGESTFEGLLHAPPLGTLPLHGERGRGPFMSESLIEEVKPYRKREAAPRSDEEIREATEALLSRMSLADKVGQMCQCMASNFSFGGAVDSDPPEKLIAEGRAGSVLGAFDIRRVFELQKIAVEQSPHGIPLLFNADIIHGSQTIFPVPLAWSCSWDMDAIREACAIAAKEATASGIVYNHGPMVDVSRDPRWGRVVEGAGEDPFLGGLIAKAQVEGYQGPGTSESWFSEETMIACLKHFIGYGAAEGGRDYNTVDISEGTLRNVYLPPFRAGIEAGAGSVMNAFNLYQGVPAAANAFLLKDLLRGELGFGGILISDYGAVDEIVKHGCAKDAKEAAGLAVNATMDIEMVTRSFDYIPKLVEEGKLSEAQIDEAVRRLLFFKYKIGLMDDPFRYVRPEKEREYHFRAEHLEASLELARKSVVLLKNDGILPIRPETAGKAALIGPFADSKDLLGPWQFTRYGHETVTLYEGLRDLGFEEDRLLYAAGSGTDRALEGGIEEAVATAERADLVVLALGESSDMSGEAASRLSLELPEAQLRLAEAVVAVGKPTILVLTNGRPLVLDWFERNVGAIVETWFLGSRAGRAIADVLTGEYNPSGKLTMSFPAHAGQVPVYYSHFRTGRPLTEENASEKFVSKYLDGPNEPLYPFGYGLSYTRFEYGDVSLDRTAIRGEEKLRASVTVTNAGDRAGEETVQLYIQDVCGSVARPVRELKGFVKTALAAGESREIVFEIGSSDLAFWSPGRGYAAEPGEFRVMIGPNSRDAKTASFEYFESE</sequence>
<feature type="domain" description="Fibronectin type III-like" evidence="5">
    <location>
        <begin position="763"/>
        <end position="832"/>
    </location>
</feature>
<keyword evidence="4 6" id="KW-0326">Glycosidase</keyword>
<dbReference type="InterPro" id="IPR036962">
    <property type="entry name" value="Glyco_hydro_3_N_sf"/>
</dbReference>
<evidence type="ECO:0000256" key="4">
    <source>
        <dbReference type="RuleBase" id="RU361161"/>
    </source>
</evidence>
<dbReference type="PANTHER" id="PTHR42715">
    <property type="entry name" value="BETA-GLUCOSIDASE"/>
    <property type="match status" value="1"/>
</dbReference>
<keyword evidence="7" id="KW-1185">Reference proteome</keyword>
<dbReference type="GO" id="GO:0008422">
    <property type="term" value="F:beta-glucosidase activity"/>
    <property type="evidence" value="ECO:0007669"/>
    <property type="project" value="UniProtKB-EC"/>
</dbReference>
<dbReference type="AlphaFoldDB" id="A0A841U701"/>
<accession>A0A841U701</accession>
<dbReference type="PROSITE" id="PS00775">
    <property type="entry name" value="GLYCOSYL_HYDROL_F3"/>
    <property type="match status" value="1"/>
</dbReference>
<evidence type="ECO:0000313" key="7">
    <source>
        <dbReference type="Proteomes" id="UP000553776"/>
    </source>
</evidence>
<dbReference type="InterPro" id="IPR026891">
    <property type="entry name" value="Fn3-like"/>
</dbReference>
<reference evidence="6 7" key="1">
    <citation type="submission" date="2020-08" db="EMBL/GenBank/DDBJ databases">
        <title>Cohnella phylogeny.</title>
        <authorList>
            <person name="Dunlap C."/>
        </authorList>
    </citation>
    <scope>NUCLEOTIDE SEQUENCE [LARGE SCALE GENOMIC DNA]</scope>
    <source>
        <strain evidence="6 7">DSM 25239</strain>
    </source>
</reference>
<dbReference type="InterPro" id="IPR050288">
    <property type="entry name" value="Cellulose_deg_GH3"/>
</dbReference>
<dbReference type="EMBL" id="JACJVR010000084">
    <property type="protein sequence ID" value="MBB6694053.1"/>
    <property type="molecule type" value="Genomic_DNA"/>
</dbReference>
<dbReference type="Pfam" id="PF00933">
    <property type="entry name" value="Glyco_hydro_3"/>
    <property type="match status" value="1"/>
</dbReference>
<protein>
    <submittedName>
        <fullName evidence="6">Beta-glucosidase BglX</fullName>
        <ecNumber evidence="6">3.2.1.21</ecNumber>
    </submittedName>
</protein>
<dbReference type="FunFam" id="2.60.40.10:FF:000495">
    <property type="entry name" value="Periplasmic beta-glucosidase"/>
    <property type="match status" value="1"/>
</dbReference>
<dbReference type="Gene3D" id="3.40.50.1700">
    <property type="entry name" value="Glycoside hydrolase family 3 C-terminal domain"/>
    <property type="match status" value="1"/>
</dbReference>
<dbReference type="InterPro" id="IPR036881">
    <property type="entry name" value="Glyco_hydro_3_C_sf"/>
</dbReference>
<proteinExistence type="inferred from homology"/>
<evidence type="ECO:0000313" key="6">
    <source>
        <dbReference type="EMBL" id="MBB6694053.1"/>
    </source>
</evidence>
<evidence type="ECO:0000259" key="5">
    <source>
        <dbReference type="SMART" id="SM01217"/>
    </source>
</evidence>
<comment type="similarity">
    <text evidence="1 4">Belongs to the glycosyl hydrolase 3 family.</text>
</comment>
<dbReference type="Proteomes" id="UP000553776">
    <property type="component" value="Unassembled WGS sequence"/>
</dbReference>
<dbReference type="SMART" id="SM01217">
    <property type="entry name" value="Fn3_like"/>
    <property type="match status" value="1"/>
</dbReference>
<dbReference type="PRINTS" id="PR00133">
    <property type="entry name" value="GLHYDRLASE3"/>
</dbReference>
<keyword evidence="2 4" id="KW-0378">Hydrolase</keyword>
<dbReference type="NCBIfam" id="NF011678">
    <property type="entry name" value="PRK15098.1"/>
    <property type="match status" value="1"/>
</dbReference>
<dbReference type="InterPro" id="IPR019800">
    <property type="entry name" value="Glyco_hydro_3_AS"/>
</dbReference>
<dbReference type="PANTHER" id="PTHR42715:SF10">
    <property type="entry name" value="BETA-GLUCOSIDASE"/>
    <property type="match status" value="1"/>
</dbReference>
<dbReference type="Gene3D" id="3.20.20.300">
    <property type="entry name" value="Glycoside hydrolase, family 3, N-terminal domain"/>
    <property type="match status" value="1"/>
</dbReference>
<evidence type="ECO:0000256" key="1">
    <source>
        <dbReference type="ARBA" id="ARBA00005336"/>
    </source>
</evidence>
<gene>
    <name evidence="6" type="primary">bglX</name>
    <name evidence="6" type="ORF">H7B90_21870</name>
</gene>
<dbReference type="SUPFAM" id="SSF52279">
    <property type="entry name" value="Beta-D-glucan exohydrolase, C-terminal domain"/>
    <property type="match status" value="1"/>
</dbReference>
<dbReference type="EC" id="3.2.1.21" evidence="6"/>
<evidence type="ECO:0000256" key="3">
    <source>
        <dbReference type="ARBA" id="ARBA00023277"/>
    </source>
</evidence>
<evidence type="ECO:0000256" key="2">
    <source>
        <dbReference type="ARBA" id="ARBA00022801"/>
    </source>
</evidence>
<organism evidence="6 7">
    <name type="scientific">Cohnella xylanilytica</name>
    <dbReference type="NCBI Taxonomy" id="557555"/>
    <lineage>
        <taxon>Bacteria</taxon>
        <taxon>Bacillati</taxon>
        <taxon>Bacillota</taxon>
        <taxon>Bacilli</taxon>
        <taxon>Bacillales</taxon>
        <taxon>Paenibacillaceae</taxon>
        <taxon>Cohnella</taxon>
    </lineage>
</organism>
<dbReference type="InterPro" id="IPR001764">
    <property type="entry name" value="Glyco_hydro_3_N"/>
</dbReference>
<keyword evidence="3" id="KW-0119">Carbohydrate metabolism</keyword>
<name>A0A841U701_9BACL</name>
<dbReference type="SUPFAM" id="SSF51445">
    <property type="entry name" value="(Trans)glycosidases"/>
    <property type="match status" value="1"/>
</dbReference>